<organism evidence="1 2">
    <name type="scientific">Sinanodonta woodiana</name>
    <name type="common">Chinese pond mussel</name>
    <name type="synonym">Anodonta woodiana</name>
    <dbReference type="NCBI Taxonomy" id="1069815"/>
    <lineage>
        <taxon>Eukaryota</taxon>
        <taxon>Metazoa</taxon>
        <taxon>Spiralia</taxon>
        <taxon>Lophotrochozoa</taxon>
        <taxon>Mollusca</taxon>
        <taxon>Bivalvia</taxon>
        <taxon>Autobranchia</taxon>
        <taxon>Heteroconchia</taxon>
        <taxon>Palaeoheterodonta</taxon>
        <taxon>Unionida</taxon>
        <taxon>Unionoidea</taxon>
        <taxon>Unionidae</taxon>
        <taxon>Unioninae</taxon>
        <taxon>Sinanodonta</taxon>
    </lineage>
</organism>
<dbReference type="Gene3D" id="3.40.50.300">
    <property type="entry name" value="P-loop containing nucleotide triphosphate hydrolases"/>
    <property type="match status" value="1"/>
</dbReference>
<keyword evidence="2" id="KW-1185">Reference proteome</keyword>
<sequence length="540" mass="64025">MKTMIDTMDLDEYDTTIEWSLIKSMLNHRSEDVSLEKLSTVLKAITESFERTGQKLEPIGDFRGELFAETLPILPDIDIIRQVKETNIPKHELGQKFENDRHYVSHMFVLFREDFIRPLCKGVRDYISYREKGSIEKFQSTDLVRRVYRKRHRPRNETSLWIWLELTSIINRNQLDRPRIPSIQSEYVPEKDIVNRDFEIVLDDEEDDSGKTIMPQNDLGKRPVDHMTKKETERVRHIWRLPTVERWRLYSYWREYVDASRRYEEARNPLDCEIMKDAFLQKVAPPVVIIEEAAQVSEQHVRGAIYSACHHLSMIGDHQQLRLAYNDYSLVRKHDTDQLENQHRMRPEILSLHMPHIYKSLKTLSRAREGLYVFGNMTCLRQTSTLWEKVISKAETLGISGKHFESKCFNHKENKMIVETPRDLKKYTEGRCYTCSRKCHNDDPDHKRSCKKVCEKYCENGHYHEKLCYESIGRCTENHEVILPRCGDTKVKNYFDDISEVKCDEWFKKELTCGHICHRRCGEVCNDEYNCTELVKVTDT</sequence>
<evidence type="ECO:0000313" key="2">
    <source>
        <dbReference type="Proteomes" id="UP001634394"/>
    </source>
</evidence>
<comment type="caution">
    <text evidence="1">The sequence shown here is derived from an EMBL/GenBank/DDBJ whole genome shotgun (WGS) entry which is preliminary data.</text>
</comment>
<evidence type="ECO:0008006" key="3">
    <source>
        <dbReference type="Google" id="ProtNLM"/>
    </source>
</evidence>
<accession>A0ABD3V8I0</accession>
<dbReference type="EMBL" id="JBJQND010000013">
    <property type="protein sequence ID" value="KAL3857889.1"/>
    <property type="molecule type" value="Genomic_DNA"/>
</dbReference>
<dbReference type="Proteomes" id="UP001634394">
    <property type="component" value="Unassembled WGS sequence"/>
</dbReference>
<dbReference type="AlphaFoldDB" id="A0ABD3V8I0"/>
<proteinExistence type="predicted"/>
<evidence type="ECO:0000313" key="1">
    <source>
        <dbReference type="EMBL" id="KAL3857889.1"/>
    </source>
</evidence>
<name>A0ABD3V8I0_SINWO</name>
<reference evidence="1 2" key="1">
    <citation type="submission" date="2024-11" db="EMBL/GenBank/DDBJ databases">
        <title>Chromosome-level genome assembly of the freshwater bivalve Anodonta woodiana.</title>
        <authorList>
            <person name="Chen X."/>
        </authorList>
    </citation>
    <scope>NUCLEOTIDE SEQUENCE [LARGE SCALE GENOMIC DNA]</scope>
    <source>
        <strain evidence="1">MN2024</strain>
        <tissue evidence="1">Gills</tissue>
    </source>
</reference>
<dbReference type="InterPro" id="IPR045055">
    <property type="entry name" value="DNA2/NAM7-like"/>
</dbReference>
<dbReference type="SUPFAM" id="SSF52540">
    <property type="entry name" value="P-loop containing nucleoside triphosphate hydrolases"/>
    <property type="match status" value="1"/>
</dbReference>
<dbReference type="PANTHER" id="PTHR10887">
    <property type="entry name" value="DNA2/NAM7 HELICASE FAMILY"/>
    <property type="match status" value="1"/>
</dbReference>
<protein>
    <recommendedName>
        <fullName evidence="3">NFX1-type zinc finger-containing protein 1</fullName>
    </recommendedName>
</protein>
<dbReference type="InterPro" id="IPR027417">
    <property type="entry name" value="P-loop_NTPase"/>
</dbReference>
<dbReference type="PANTHER" id="PTHR10887:SF341">
    <property type="entry name" value="NFX1-TYPE ZINC FINGER-CONTAINING PROTEIN 1"/>
    <property type="match status" value="1"/>
</dbReference>
<gene>
    <name evidence="1" type="ORF">ACJMK2_012518</name>
</gene>